<name>A0ABS8NPH8_9BACT</name>
<evidence type="ECO:0000313" key="2">
    <source>
        <dbReference type="Proteomes" id="UP001430306"/>
    </source>
</evidence>
<dbReference type="RefSeq" id="WP_230275816.1">
    <property type="nucleotide sequence ID" value="NZ_JAJKFW010000049.1"/>
</dbReference>
<organism evidence="1 2">
    <name type="scientific">Rhodopirellula halodulae</name>
    <dbReference type="NCBI Taxonomy" id="2894198"/>
    <lineage>
        <taxon>Bacteria</taxon>
        <taxon>Pseudomonadati</taxon>
        <taxon>Planctomycetota</taxon>
        <taxon>Planctomycetia</taxon>
        <taxon>Pirellulales</taxon>
        <taxon>Pirellulaceae</taxon>
        <taxon>Rhodopirellula</taxon>
    </lineage>
</organism>
<reference evidence="1" key="1">
    <citation type="submission" date="2021-11" db="EMBL/GenBank/DDBJ databases">
        <title>Genome sequence.</title>
        <authorList>
            <person name="Sun Q."/>
        </authorList>
    </citation>
    <scope>NUCLEOTIDE SEQUENCE</scope>
    <source>
        <strain evidence="1">JC740</strain>
    </source>
</reference>
<proteinExistence type="predicted"/>
<dbReference type="Proteomes" id="UP001430306">
    <property type="component" value="Unassembled WGS sequence"/>
</dbReference>
<keyword evidence="2" id="KW-1185">Reference proteome</keyword>
<accession>A0ABS8NPH8</accession>
<gene>
    <name evidence="1" type="ORF">LOC71_18975</name>
</gene>
<sequence length="80" mass="9038">MASIETIDRFYISDRFARKTFQAEQVTCDNAKAMERIRVATSSARDMNTIGHAAPKSIPPKEHSAVYMIALTVRFAEKVF</sequence>
<evidence type="ECO:0000313" key="1">
    <source>
        <dbReference type="EMBL" id="MCC9644366.1"/>
    </source>
</evidence>
<comment type="caution">
    <text evidence="1">The sequence shown here is derived from an EMBL/GenBank/DDBJ whole genome shotgun (WGS) entry which is preliminary data.</text>
</comment>
<protein>
    <submittedName>
        <fullName evidence="1">Uncharacterized protein</fullName>
    </submittedName>
</protein>
<dbReference type="EMBL" id="JAJKFW010000049">
    <property type="protein sequence ID" value="MCC9644366.1"/>
    <property type="molecule type" value="Genomic_DNA"/>
</dbReference>